<evidence type="ECO:0000259" key="4">
    <source>
        <dbReference type="SMART" id="SM00822"/>
    </source>
</evidence>
<evidence type="ECO:0000256" key="1">
    <source>
        <dbReference type="ARBA" id="ARBA00022679"/>
    </source>
</evidence>
<accession>A0ABW8M709</accession>
<dbReference type="InterPro" id="IPR057326">
    <property type="entry name" value="KR_dom"/>
</dbReference>
<dbReference type="Gene3D" id="3.40.50.11460">
    <property type="match status" value="1"/>
</dbReference>
<dbReference type="EMBL" id="JBJDQH010000435">
    <property type="protein sequence ID" value="MFK4273968.1"/>
    <property type="molecule type" value="Genomic_DNA"/>
</dbReference>
<dbReference type="InterPro" id="IPR036291">
    <property type="entry name" value="NAD(P)-bd_dom_sf"/>
</dbReference>
<dbReference type="Pfam" id="PF18369">
    <property type="entry name" value="PKS_DE"/>
    <property type="match status" value="1"/>
</dbReference>
<dbReference type="Proteomes" id="UP001620295">
    <property type="component" value="Unassembled WGS sequence"/>
</dbReference>
<dbReference type="PANTHER" id="PTHR43775:SF51">
    <property type="entry name" value="INACTIVE PHENOLPHTHIOCEROL SYNTHESIS POLYKETIDE SYNTHASE TYPE I PKS1-RELATED"/>
    <property type="match status" value="1"/>
</dbReference>
<gene>
    <name evidence="5" type="ORF">ACI2L5_55460</name>
</gene>
<feature type="domain" description="Ketoreductase" evidence="4">
    <location>
        <begin position="278"/>
        <end position="412"/>
    </location>
</feature>
<dbReference type="SUPFAM" id="SSF51735">
    <property type="entry name" value="NAD(P)-binding Rossmann-fold domains"/>
    <property type="match status" value="2"/>
</dbReference>
<sequence>WQALAAELDVAGDERVGALLPALASWRKQSRERSVVDGWRYRVTWKPLADGQPARLTGVWLVVAPGTKGTLGTENTPGAKDTPGPEDTWTDAVAAALAERGAEVRRIAVDTDADGREELAERLRTALADTDGIPFTGVLSLLALDGHPHPRHPSVPAGVAAQLALVQALGDAEIGAPLWSATRGAVSVGRTDPLESPEQALVWGLGRVAALEHGERWGGLVDLPQAPDERALTRLAAVLAGAEEEDQVAIRATGLLVRRLVRAPLAATPAVRSWQPSGTTLVTGGTGALGAHVARWLAGQGAEHLVLTSRRGLQAPGAAELRAELTELGAQVTVAACDVADRKAVETLLAAIPADQPLTAVVHAAGVLDDGVLDALTPERFATVLGPKADAARHLHELTRGLDLSAFVLFSG</sequence>
<dbReference type="Gene3D" id="3.40.50.720">
    <property type="entry name" value="NAD(P)-binding Rossmann-like Domain"/>
    <property type="match status" value="1"/>
</dbReference>
<evidence type="ECO:0000313" key="6">
    <source>
        <dbReference type="Proteomes" id="UP001620295"/>
    </source>
</evidence>
<dbReference type="Gene3D" id="6.10.140.1830">
    <property type="match status" value="1"/>
</dbReference>
<dbReference type="PANTHER" id="PTHR43775">
    <property type="entry name" value="FATTY ACID SYNTHASE"/>
    <property type="match status" value="1"/>
</dbReference>
<dbReference type="RefSeq" id="WP_404749646.1">
    <property type="nucleotide sequence ID" value="NZ_JBJDQH010000435.1"/>
</dbReference>
<protein>
    <submittedName>
        <fullName evidence="5">SDR family NAD(P)-dependent oxidoreductase</fullName>
    </submittedName>
</protein>
<keyword evidence="6" id="KW-1185">Reference proteome</keyword>
<keyword evidence="2" id="KW-0511">Multifunctional enzyme</keyword>
<evidence type="ECO:0000313" key="5">
    <source>
        <dbReference type="EMBL" id="MFK4273968.1"/>
    </source>
</evidence>
<keyword evidence="1" id="KW-0808">Transferase</keyword>
<organism evidence="5 6">
    <name type="scientific">Streptomyces milbemycinicus</name>
    <dbReference type="NCBI Taxonomy" id="476552"/>
    <lineage>
        <taxon>Bacteria</taxon>
        <taxon>Bacillati</taxon>
        <taxon>Actinomycetota</taxon>
        <taxon>Actinomycetes</taxon>
        <taxon>Kitasatosporales</taxon>
        <taxon>Streptomycetaceae</taxon>
        <taxon>Streptomyces</taxon>
    </lineage>
</organism>
<feature type="non-terminal residue" evidence="5">
    <location>
        <position position="1"/>
    </location>
</feature>
<dbReference type="Pfam" id="PF08659">
    <property type="entry name" value="KR"/>
    <property type="match status" value="1"/>
</dbReference>
<dbReference type="InterPro" id="IPR013968">
    <property type="entry name" value="PKS_KR"/>
</dbReference>
<name>A0ABW8M709_9ACTN</name>
<feature type="non-terminal residue" evidence="5">
    <location>
        <position position="412"/>
    </location>
</feature>
<dbReference type="CDD" id="cd08952">
    <property type="entry name" value="KR_1_SDR_x"/>
    <property type="match status" value="1"/>
</dbReference>
<evidence type="ECO:0000256" key="3">
    <source>
        <dbReference type="SAM" id="MobiDB-lite"/>
    </source>
</evidence>
<dbReference type="SMART" id="SM00822">
    <property type="entry name" value="PKS_KR"/>
    <property type="match status" value="1"/>
</dbReference>
<proteinExistence type="predicted"/>
<dbReference type="InterPro" id="IPR050091">
    <property type="entry name" value="PKS_NRPS_Biosynth_Enz"/>
</dbReference>
<reference evidence="5 6" key="1">
    <citation type="submission" date="2024-11" db="EMBL/GenBank/DDBJ databases">
        <title>The Natural Products Discovery Center: Release of the First 8490 Sequenced Strains for Exploring Actinobacteria Biosynthetic Diversity.</title>
        <authorList>
            <person name="Kalkreuter E."/>
            <person name="Kautsar S.A."/>
            <person name="Yang D."/>
            <person name="Bader C.D."/>
            <person name="Teijaro C.N."/>
            <person name="Fluegel L."/>
            <person name="Davis C.M."/>
            <person name="Simpson J.R."/>
            <person name="Lauterbach L."/>
            <person name="Steele A.D."/>
            <person name="Gui C."/>
            <person name="Meng S."/>
            <person name="Li G."/>
            <person name="Viehrig K."/>
            <person name="Ye F."/>
            <person name="Su P."/>
            <person name="Kiefer A.F."/>
            <person name="Nichols A."/>
            <person name="Cepeda A.J."/>
            <person name="Yan W."/>
            <person name="Fan B."/>
            <person name="Jiang Y."/>
            <person name="Adhikari A."/>
            <person name="Zheng C.-J."/>
            <person name="Schuster L."/>
            <person name="Cowan T.M."/>
            <person name="Smanski M.J."/>
            <person name="Chevrette M.G."/>
            <person name="De Carvalho L.P.S."/>
            <person name="Shen B."/>
        </authorList>
    </citation>
    <scope>NUCLEOTIDE SEQUENCE [LARGE SCALE GENOMIC DNA]</scope>
    <source>
        <strain evidence="5 6">NPDC020863</strain>
    </source>
</reference>
<evidence type="ECO:0000256" key="2">
    <source>
        <dbReference type="ARBA" id="ARBA00023268"/>
    </source>
</evidence>
<dbReference type="InterPro" id="IPR041618">
    <property type="entry name" value="PKS_DE"/>
</dbReference>
<comment type="caution">
    <text evidence="5">The sequence shown here is derived from an EMBL/GenBank/DDBJ whole genome shotgun (WGS) entry which is preliminary data.</text>
</comment>
<feature type="region of interest" description="Disordered" evidence="3">
    <location>
        <begin position="67"/>
        <end position="86"/>
    </location>
</feature>